<evidence type="ECO:0000313" key="3">
    <source>
        <dbReference type="EMBL" id="KAK5280438.1"/>
    </source>
</evidence>
<sequence length="167" mass="19138">VSDPYTRSPSRREQANITKTIMIPAVTSLFLYLLVTYAMLPLIRSHRNRYQQYLPLNAISTSTTSLRHRIADTLTAFILPNRMKQRTVIDGSRGNGSEEELFGDDEGESMVGFDINQRRREALDRHEGSGGAESDRRLSRDLEEGFRDDSDDEEDSDPERRRSSLTR</sequence>
<feature type="non-terminal residue" evidence="3">
    <location>
        <position position="1"/>
    </location>
</feature>
<keyword evidence="2" id="KW-0472">Membrane</keyword>
<dbReference type="Proteomes" id="UP001357485">
    <property type="component" value="Unassembled WGS sequence"/>
</dbReference>
<organism evidence="3 4">
    <name type="scientific">Cryomyces antarcticus</name>
    <dbReference type="NCBI Taxonomy" id="329879"/>
    <lineage>
        <taxon>Eukaryota</taxon>
        <taxon>Fungi</taxon>
        <taxon>Dikarya</taxon>
        <taxon>Ascomycota</taxon>
        <taxon>Pezizomycotina</taxon>
        <taxon>Dothideomycetes</taxon>
        <taxon>Dothideomycetes incertae sedis</taxon>
        <taxon>Cryomyces</taxon>
    </lineage>
</organism>
<proteinExistence type="predicted"/>
<feature type="transmembrane region" description="Helical" evidence="2">
    <location>
        <begin position="20"/>
        <end position="40"/>
    </location>
</feature>
<feature type="compositionally biased region" description="Acidic residues" evidence="1">
    <location>
        <begin position="97"/>
        <end position="108"/>
    </location>
</feature>
<dbReference type="EMBL" id="JAVRRA010001389">
    <property type="protein sequence ID" value="KAK5280438.1"/>
    <property type="molecule type" value="Genomic_DNA"/>
</dbReference>
<evidence type="ECO:0000313" key="4">
    <source>
        <dbReference type="Proteomes" id="UP001357485"/>
    </source>
</evidence>
<accession>A0ABR0M4C2</accession>
<evidence type="ECO:0000256" key="1">
    <source>
        <dbReference type="SAM" id="MobiDB-lite"/>
    </source>
</evidence>
<gene>
    <name evidence="3" type="ORF">LTR16_006928</name>
</gene>
<reference evidence="3 4" key="1">
    <citation type="submission" date="2023-08" db="EMBL/GenBank/DDBJ databases">
        <title>Black Yeasts Isolated from many extreme environments.</title>
        <authorList>
            <person name="Coleine C."/>
            <person name="Stajich J.E."/>
            <person name="Selbmann L."/>
        </authorList>
    </citation>
    <scope>NUCLEOTIDE SEQUENCE [LARGE SCALE GENOMIC DNA]</scope>
    <source>
        <strain evidence="3 4">CCFEE 536</strain>
    </source>
</reference>
<feature type="region of interest" description="Disordered" evidence="1">
    <location>
        <begin position="88"/>
        <end position="167"/>
    </location>
</feature>
<evidence type="ECO:0000256" key="2">
    <source>
        <dbReference type="SAM" id="Phobius"/>
    </source>
</evidence>
<feature type="compositionally biased region" description="Basic and acidic residues" evidence="1">
    <location>
        <begin position="158"/>
        <end position="167"/>
    </location>
</feature>
<keyword evidence="2" id="KW-1133">Transmembrane helix</keyword>
<name>A0ABR0M4C2_9PEZI</name>
<comment type="caution">
    <text evidence="3">The sequence shown here is derived from an EMBL/GenBank/DDBJ whole genome shotgun (WGS) entry which is preliminary data.</text>
</comment>
<keyword evidence="2" id="KW-0812">Transmembrane</keyword>
<keyword evidence="4" id="KW-1185">Reference proteome</keyword>
<feature type="compositionally biased region" description="Basic and acidic residues" evidence="1">
    <location>
        <begin position="116"/>
        <end position="148"/>
    </location>
</feature>
<protein>
    <submittedName>
        <fullName evidence="3">Uncharacterized protein</fullName>
    </submittedName>
</protein>